<keyword evidence="2" id="KW-1185">Reference proteome</keyword>
<accession>A0ABQ5E1H9</accession>
<name>A0ABQ5E1H9_9ASTR</name>
<evidence type="ECO:0000313" key="2">
    <source>
        <dbReference type="Proteomes" id="UP001151760"/>
    </source>
</evidence>
<dbReference type="EMBL" id="BQNB010015829">
    <property type="protein sequence ID" value="GJT44628.1"/>
    <property type="molecule type" value="Genomic_DNA"/>
</dbReference>
<dbReference type="Proteomes" id="UP001151760">
    <property type="component" value="Unassembled WGS sequence"/>
</dbReference>
<sequence length="273" mass="30775">MDFEEQARFARGIVLYNNKARLVHRDTDKRRCIDSDELTLRVPFLYGEIEEEVYVHSPQKAFEDPYFPKHVRTVPMATSSAKTSKMGFFLKTCLQKFDIESIRMVHIILTASRPDKDVAVSGLFKTSITPLTSHLNAVKKIFNTKRATKISGFGRGDRKSTTVDVNIWAEQLLMCIRYCFCCLYYESAGSLSFLLDEMVSASYGYLLVPLYMLMRKLLLNIFMDAGSVCAANTSIYAADCAQFDIAGRLVSTTSHLISAGSIQSCWWNNVSAA</sequence>
<reference evidence="1" key="2">
    <citation type="submission" date="2022-01" db="EMBL/GenBank/DDBJ databases">
        <authorList>
            <person name="Yamashiro T."/>
            <person name="Shiraishi A."/>
            <person name="Satake H."/>
            <person name="Nakayama K."/>
        </authorList>
    </citation>
    <scope>NUCLEOTIDE SEQUENCE</scope>
</reference>
<proteinExistence type="predicted"/>
<reference evidence="1" key="1">
    <citation type="journal article" date="2022" name="Int. J. Mol. Sci.">
        <title>Draft Genome of Tanacetum Coccineum: Genomic Comparison of Closely Related Tanacetum-Family Plants.</title>
        <authorList>
            <person name="Yamashiro T."/>
            <person name="Shiraishi A."/>
            <person name="Nakayama K."/>
            <person name="Satake H."/>
        </authorList>
    </citation>
    <scope>NUCLEOTIDE SEQUENCE</scope>
</reference>
<comment type="caution">
    <text evidence="1">The sequence shown here is derived from an EMBL/GenBank/DDBJ whole genome shotgun (WGS) entry which is preliminary data.</text>
</comment>
<protein>
    <submittedName>
        <fullName evidence="1">Uncharacterized protein</fullName>
    </submittedName>
</protein>
<gene>
    <name evidence="1" type="ORF">Tco_0953343</name>
</gene>
<evidence type="ECO:0000313" key="1">
    <source>
        <dbReference type="EMBL" id="GJT44628.1"/>
    </source>
</evidence>
<organism evidence="1 2">
    <name type="scientific">Tanacetum coccineum</name>
    <dbReference type="NCBI Taxonomy" id="301880"/>
    <lineage>
        <taxon>Eukaryota</taxon>
        <taxon>Viridiplantae</taxon>
        <taxon>Streptophyta</taxon>
        <taxon>Embryophyta</taxon>
        <taxon>Tracheophyta</taxon>
        <taxon>Spermatophyta</taxon>
        <taxon>Magnoliopsida</taxon>
        <taxon>eudicotyledons</taxon>
        <taxon>Gunneridae</taxon>
        <taxon>Pentapetalae</taxon>
        <taxon>asterids</taxon>
        <taxon>campanulids</taxon>
        <taxon>Asterales</taxon>
        <taxon>Asteraceae</taxon>
        <taxon>Asteroideae</taxon>
        <taxon>Anthemideae</taxon>
        <taxon>Anthemidinae</taxon>
        <taxon>Tanacetum</taxon>
    </lineage>
</organism>